<keyword evidence="4" id="KW-1185">Reference proteome</keyword>
<dbReference type="InterPro" id="IPR003615">
    <property type="entry name" value="HNH_nuc"/>
</dbReference>
<feature type="region of interest" description="Disordered" evidence="1">
    <location>
        <begin position="27"/>
        <end position="47"/>
    </location>
</feature>
<evidence type="ECO:0000256" key="1">
    <source>
        <dbReference type="SAM" id="MobiDB-lite"/>
    </source>
</evidence>
<organism evidence="3 4">
    <name type="scientific">Aspergillus avenaceus</name>
    <dbReference type="NCBI Taxonomy" id="36643"/>
    <lineage>
        <taxon>Eukaryota</taxon>
        <taxon>Fungi</taxon>
        <taxon>Dikarya</taxon>
        <taxon>Ascomycota</taxon>
        <taxon>Pezizomycotina</taxon>
        <taxon>Eurotiomycetes</taxon>
        <taxon>Eurotiomycetidae</taxon>
        <taxon>Eurotiales</taxon>
        <taxon>Aspergillaceae</taxon>
        <taxon>Aspergillus</taxon>
        <taxon>Aspergillus subgen. Circumdati</taxon>
    </lineage>
</organism>
<dbReference type="AlphaFoldDB" id="A0A5N6TDQ8"/>
<dbReference type="Proteomes" id="UP000325780">
    <property type="component" value="Unassembled WGS sequence"/>
</dbReference>
<accession>A0A5N6TDQ8</accession>
<proteinExistence type="predicted"/>
<dbReference type="OrthoDB" id="2104739at2759"/>
<name>A0A5N6TDQ8_ASPAV</name>
<reference evidence="3 4" key="1">
    <citation type="submission" date="2019-04" db="EMBL/GenBank/DDBJ databases">
        <title>Friends and foes A comparative genomics study of 23 Aspergillus species from section Flavi.</title>
        <authorList>
            <consortium name="DOE Joint Genome Institute"/>
            <person name="Kjaerbolling I."/>
            <person name="Vesth T."/>
            <person name="Frisvad J.C."/>
            <person name="Nybo J.L."/>
            <person name="Theobald S."/>
            <person name="Kildgaard S."/>
            <person name="Isbrandt T."/>
            <person name="Kuo A."/>
            <person name="Sato A."/>
            <person name="Lyhne E.K."/>
            <person name="Kogle M.E."/>
            <person name="Wiebenga A."/>
            <person name="Kun R.S."/>
            <person name="Lubbers R.J."/>
            <person name="Makela M.R."/>
            <person name="Barry K."/>
            <person name="Chovatia M."/>
            <person name="Clum A."/>
            <person name="Daum C."/>
            <person name="Haridas S."/>
            <person name="He G."/>
            <person name="LaButti K."/>
            <person name="Lipzen A."/>
            <person name="Mondo S."/>
            <person name="Riley R."/>
            <person name="Salamov A."/>
            <person name="Simmons B.A."/>
            <person name="Magnuson J.K."/>
            <person name="Henrissat B."/>
            <person name="Mortensen U.H."/>
            <person name="Larsen T.O."/>
            <person name="Devries R.P."/>
            <person name="Grigoriev I.V."/>
            <person name="Machida M."/>
            <person name="Baker S.E."/>
            <person name="Andersen M.R."/>
        </authorList>
    </citation>
    <scope>NUCLEOTIDE SEQUENCE [LARGE SCALE GENOMIC DNA]</scope>
    <source>
        <strain evidence="3 4">IBT 18842</strain>
    </source>
</reference>
<dbReference type="EMBL" id="ML742536">
    <property type="protein sequence ID" value="KAE8144406.1"/>
    <property type="molecule type" value="Genomic_DNA"/>
</dbReference>
<feature type="domain" description="HNH nuclease" evidence="2">
    <location>
        <begin position="178"/>
        <end position="275"/>
    </location>
</feature>
<evidence type="ECO:0000313" key="4">
    <source>
        <dbReference type="Proteomes" id="UP000325780"/>
    </source>
</evidence>
<evidence type="ECO:0000259" key="2">
    <source>
        <dbReference type="Pfam" id="PF13391"/>
    </source>
</evidence>
<protein>
    <recommendedName>
        <fullName evidence="2">HNH nuclease domain-containing protein</fullName>
    </recommendedName>
</protein>
<evidence type="ECO:0000313" key="3">
    <source>
        <dbReference type="EMBL" id="KAE8144406.1"/>
    </source>
</evidence>
<sequence length="383" mass="44094">MTLCLYLISPCLGNDQHLHLLRPQLEKSPRKTKGSPPQPHKSLSNMSTDVELDKSWPLLAEKGRERIARYQPHDRHFDEQVQSSLNAFIDWLPEGGRESIARDCIKATTDDDLYQVFENLFTGLAIPMQARSKPPSVKDSPHPYRRDNVETIAGILDKSNSREHDFHSRCLQRDSYKCVITGEIDFDYWKRKLGKPDGIAFSPTEGAHIIPFSYASWENSKTSSHDRAKAWEVLYRCFPQVRRAGLIVNNIHDLSNGLTLRRSIHDEFGKFHIALKPTEIPNKYEVKYFDSFPLSDRRLLPESIELKQAKDAQRLDLPDRVLLDCHYRLAEILNASGLGYIIEQHIRRWKNLKVNTYNAVIREDGGSDIGEFLHAGLWQHVMG</sequence>
<gene>
    <name evidence="3" type="ORF">BDV25DRAFT_96108</name>
</gene>
<dbReference type="Pfam" id="PF13391">
    <property type="entry name" value="HNH_2"/>
    <property type="match status" value="1"/>
</dbReference>